<accession>A0A367W203</accession>
<dbReference type="CDD" id="cd19358">
    <property type="entry name" value="TenA_E_Spr0628-like"/>
    <property type="match status" value="1"/>
</dbReference>
<dbReference type="GO" id="GO:0009229">
    <property type="term" value="P:thiamine diphosphate biosynthetic process"/>
    <property type="evidence" value="ECO:0007669"/>
    <property type="project" value="UniProtKB-UniPathway"/>
</dbReference>
<dbReference type="RefSeq" id="WP_114103379.1">
    <property type="nucleotide sequence ID" value="NZ_JPWF01000011.1"/>
</dbReference>
<protein>
    <recommendedName>
        <fullName evidence="1">Aminopyrimidine aminohydrolase</fullName>
        <ecNumber evidence="1">3.5.99.2</ecNumber>
    </recommendedName>
</protein>
<dbReference type="PANTHER" id="PTHR43198">
    <property type="entry name" value="BIFUNCTIONAL TH2 PROTEIN"/>
    <property type="match status" value="1"/>
</dbReference>
<reference evidence="5 6" key="1">
    <citation type="submission" date="2014-07" db="EMBL/GenBank/DDBJ databases">
        <title>Draft genome sequence of Thalassospira profundimaris 35.</title>
        <authorList>
            <person name="Lai Q."/>
            <person name="Shao Z."/>
        </authorList>
    </citation>
    <scope>NUCLEOTIDE SEQUENCE [LARGE SCALE GENOMIC DNA]</scope>
    <source>
        <strain evidence="5 6">35</strain>
    </source>
</reference>
<dbReference type="UniPathway" id="UPA00060"/>
<evidence type="ECO:0000256" key="1">
    <source>
        <dbReference type="PIRNR" id="PIRNR003170"/>
    </source>
</evidence>
<dbReference type="OrthoDB" id="3711545at2"/>
<comment type="catalytic activity">
    <reaction evidence="1">
        <text>thiamine + H2O = 5-(2-hydroxyethyl)-4-methylthiazole + 4-amino-5-hydroxymethyl-2-methylpyrimidine + H(+)</text>
        <dbReference type="Rhea" id="RHEA:17509"/>
        <dbReference type="ChEBI" id="CHEBI:15377"/>
        <dbReference type="ChEBI" id="CHEBI:15378"/>
        <dbReference type="ChEBI" id="CHEBI:16892"/>
        <dbReference type="ChEBI" id="CHEBI:17957"/>
        <dbReference type="ChEBI" id="CHEBI:18385"/>
        <dbReference type="EC" id="3.5.99.2"/>
    </reaction>
</comment>
<evidence type="ECO:0000256" key="3">
    <source>
        <dbReference type="PIRSR" id="PIRSR003170-2"/>
    </source>
</evidence>
<feature type="domain" description="Thiaminase-2/PQQC" evidence="4">
    <location>
        <begin position="32"/>
        <end position="238"/>
    </location>
</feature>
<feature type="binding site" evidence="3">
    <location>
        <position position="65"/>
    </location>
    <ligand>
        <name>substrate</name>
    </ligand>
</feature>
<dbReference type="Gene3D" id="1.20.910.10">
    <property type="entry name" value="Heme oxygenase-like"/>
    <property type="match status" value="1"/>
</dbReference>
<dbReference type="InterPro" id="IPR004305">
    <property type="entry name" value="Thiaminase-2/PQQC"/>
</dbReference>
<gene>
    <name evidence="5" type="ORF">TH19_16560</name>
</gene>
<keyword evidence="1" id="KW-0378">Hydrolase</keyword>
<comment type="catalytic activity">
    <reaction evidence="1">
        <text>4-amino-5-aminomethyl-2-methylpyrimidine + H2O = 4-amino-5-hydroxymethyl-2-methylpyrimidine + NH4(+)</text>
        <dbReference type="Rhea" id="RHEA:31799"/>
        <dbReference type="ChEBI" id="CHEBI:15377"/>
        <dbReference type="ChEBI" id="CHEBI:16892"/>
        <dbReference type="ChEBI" id="CHEBI:28938"/>
        <dbReference type="ChEBI" id="CHEBI:63416"/>
        <dbReference type="EC" id="3.5.99.2"/>
    </reaction>
</comment>
<evidence type="ECO:0000256" key="2">
    <source>
        <dbReference type="PIRSR" id="PIRSR003170-1"/>
    </source>
</evidence>
<sequence length="241" mass="27202">MSDQIASITIDFPEWKQANPDGVFSDWLKASVADDWHRVTHHPFTDAWGQAAVPARNLADYLIQDHRFLDRFVALLAAAVSRAPNLKDRIPGCQFLALVTGEENTYFERSFVALGVTEAERNDQPDWPATVSFKQLMADAANGNSYAEMLAVLAVAEGTYLGWADRVNRAVAVRPKDFWYYEWLDLHIGDYFESVVAYLNGQLDLVGPTLSDSERQSCLSFFRRATELEIQFFDAAWDLPA</sequence>
<dbReference type="InterPro" id="IPR026285">
    <property type="entry name" value="TenA_E"/>
</dbReference>
<comment type="similarity">
    <text evidence="1">Belongs to the TenA family.</text>
</comment>
<keyword evidence="1" id="KW-0784">Thiamine biosynthesis</keyword>
<proteinExistence type="inferred from homology"/>
<feature type="binding site" evidence="3">
    <location>
        <position position="103"/>
    </location>
    <ligand>
        <name>substrate</name>
    </ligand>
</feature>
<feature type="binding site" evidence="3">
    <location>
        <position position="157"/>
    </location>
    <ligand>
        <name>substrate</name>
    </ligand>
</feature>
<dbReference type="GO" id="GO:0009228">
    <property type="term" value="P:thiamine biosynthetic process"/>
    <property type="evidence" value="ECO:0007669"/>
    <property type="project" value="UniProtKB-KW"/>
</dbReference>
<evidence type="ECO:0000313" key="6">
    <source>
        <dbReference type="Proteomes" id="UP000253226"/>
    </source>
</evidence>
<dbReference type="PANTHER" id="PTHR43198:SF2">
    <property type="entry name" value="SI:CH1073-67J19.1-RELATED"/>
    <property type="match status" value="1"/>
</dbReference>
<dbReference type="InterPro" id="IPR050967">
    <property type="entry name" value="Thiamine_Salvage_TenA"/>
</dbReference>
<dbReference type="EMBL" id="JPWF01000011">
    <property type="protein sequence ID" value="RCK33819.1"/>
    <property type="molecule type" value="Genomic_DNA"/>
</dbReference>
<dbReference type="EC" id="3.5.99.2" evidence="1"/>
<dbReference type="GO" id="GO:0050334">
    <property type="term" value="F:thiaminase activity"/>
    <property type="evidence" value="ECO:0007669"/>
    <property type="project" value="UniProtKB-UniRule"/>
</dbReference>
<dbReference type="PIRSF" id="PIRSF003170">
    <property type="entry name" value="Pet18p"/>
    <property type="match status" value="1"/>
</dbReference>
<evidence type="ECO:0000259" key="4">
    <source>
        <dbReference type="Pfam" id="PF03070"/>
    </source>
</evidence>
<dbReference type="GO" id="GO:0005829">
    <property type="term" value="C:cytosol"/>
    <property type="evidence" value="ECO:0007669"/>
    <property type="project" value="TreeGrafter"/>
</dbReference>
<dbReference type="SUPFAM" id="SSF48613">
    <property type="entry name" value="Heme oxygenase-like"/>
    <property type="match status" value="1"/>
</dbReference>
<dbReference type="Proteomes" id="UP000253226">
    <property type="component" value="Unassembled WGS sequence"/>
</dbReference>
<comment type="function">
    <text evidence="1">Catalyzes an amino-pyrimidine hydrolysis reaction at the C5' of the pyrimidine moiety of thiamine compounds, a reaction that is part of a thiamine salvage pathway. Thus, catalyzes the conversion of 4-amino-5-aminomethyl-2-methylpyrimidine to 4-amino-5-hydroxymethyl-2-methylpyrimidine (HMP).</text>
</comment>
<name>A0A367W203_9PROT</name>
<feature type="active site" description="Proton donor" evidence="2">
    <location>
        <position position="229"/>
    </location>
</feature>
<dbReference type="Pfam" id="PF03070">
    <property type="entry name" value="TENA_THI-4"/>
    <property type="match status" value="1"/>
</dbReference>
<dbReference type="AlphaFoldDB" id="A0A367W203"/>
<dbReference type="InterPro" id="IPR016084">
    <property type="entry name" value="Haem_Oase-like_multi-hlx"/>
</dbReference>
<evidence type="ECO:0000313" key="5">
    <source>
        <dbReference type="EMBL" id="RCK33819.1"/>
    </source>
</evidence>
<organism evidence="5 6">
    <name type="scientific">Thalassospira profundimaris</name>
    <dbReference type="NCBI Taxonomy" id="502049"/>
    <lineage>
        <taxon>Bacteria</taxon>
        <taxon>Pseudomonadati</taxon>
        <taxon>Pseudomonadota</taxon>
        <taxon>Alphaproteobacteria</taxon>
        <taxon>Rhodospirillales</taxon>
        <taxon>Thalassospiraceae</taxon>
        <taxon>Thalassospira</taxon>
    </lineage>
</organism>
<comment type="caution">
    <text evidence="5">The sequence shown here is derived from an EMBL/GenBank/DDBJ whole genome shotgun (WGS) entry which is preliminary data.</text>
</comment>
<comment type="pathway">
    <text evidence="1">Cofactor biosynthesis; thiamine diphosphate biosynthesis.</text>
</comment>